<evidence type="ECO:0000313" key="6">
    <source>
        <dbReference type="Proteomes" id="UP001056201"/>
    </source>
</evidence>
<evidence type="ECO:0000313" key="5">
    <source>
        <dbReference type="EMBL" id="URI08113.1"/>
    </source>
</evidence>
<dbReference type="SMART" id="SM00304">
    <property type="entry name" value="HAMP"/>
    <property type="match status" value="1"/>
</dbReference>
<keyword evidence="1" id="KW-0472">Membrane</keyword>
<dbReference type="Gene3D" id="3.30.70.270">
    <property type="match status" value="1"/>
</dbReference>
<dbReference type="InterPro" id="IPR043128">
    <property type="entry name" value="Rev_trsase/Diguanyl_cyclase"/>
</dbReference>
<dbReference type="SMART" id="SM00052">
    <property type="entry name" value="EAL"/>
    <property type="match status" value="1"/>
</dbReference>
<accession>A0ABY4S551</accession>
<keyword evidence="6" id="KW-1185">Reference proteome</keyword>
<sequence length="711" mass="77309">MIASTTTEPPLPFVHRIGVRLVGAFAVLLMAMLLLAGLALARMHAASQALAELSREQLRVVALTAQIGREADSSTRQMLQLVNDTSQDEARLRAGIAASNARLRQAVEALEVLLPPGPRQEAFEEVRARLTEYLRASRDTLDWFEAGAVAYARRTLAEDTQDTLDLLAVARDHFNEAEEAAANLATAQTQARLRRDRLLLLALVSLALVVGTLFSLRVARGIAQPLKHAERAARRIAAGDYRSRVAVTTQDEVGRVSAALNTLAEAVSERELRIHRLVNTDSLTGLAQRPRFLAEGEALLAGAERAGRQVTLLCFDIDRLKTINALLGFDAGDAVICDAAERLQTVIGAEGRLARVAGGTFAALVPTSDTDSAREMALAMKREVEHQVRWQGESLDLSITTGLAMYPADAPALEPLLRHAEQALFEAKRLHIGCAVYAPSLEASRQSQLSLLSALAEAIEGGQLHQYLQPKFSLDGTLRGAEALVRWRHPQRGWVPPGEFVPFAERTGRIGPLTDWMLEQAVRTLARWQREGLSLTIAVNISTHDLQDAGLPARVSALLQRHGVAPARLQLELTETGLMDSSQDPVTVLHALCDTGVGLAIDDFGTGHSSLAYLQRLPMHELKIDRSFVTEVHADARRRELLQSIVHLGHGLGLKVTGEGVETAAELQALRQAGCDLVQGYHTGRPMDLAAFETWREQRTLPAASGMCHAS</sequence>
<dbReference type="EMBL" id="CP097635">
    <property type="protein sequence ID" value="URI08113.1"/>
    <property type="molecule type" value="Genomic_DNA"/>
</dbReference>
<dbReference type="InterPro" id="IPR050706">
    <property type="entry name" value="Cyclic-di-GMP_PDE-like"/>
</dbReference>
<evidence type="ECO:0000259" key="4">
    <source>
        <dbReference type="PROSITE" id="PS50887"/>
    </source>
</evidence>
<protein>
    <submittedName>
        <fullName evidence="5">EAL domain-containing protein</fullName>
    </submittedName>
</protein>
<gene>
    <name evidence="5" type="ORF">MW290_05905</name>
</gene>
<name>A0ABY4S551_AQUTE</name>
<dbReference type="Pfam" id="PF00990">
    <property type="entry name" value="GGDEF"/>
    <property type="match status" value="1"/>
</dbReference>
<dbReference type="Gene3D" id="3.20.20.450">
    <property type="entry name" value="EAL domain"/>
    <property type="match status" value="1"/>
</dbReference>
<dbReference type="InterPro" id="IPR000160">
    <property type="entry name" value="GGDEF_dom"/>
</dbReference>
<feature type="transmembrane region" description="Helical" evidence="1">
    <location>
        <begin position="198"/>
        <end position="216"/>
    </location>
</feature>
<dbReference type="PROSITE" id="PS50887">
    <property type="entry name" value="GGDEF"/>
    <property type="match status" value="1"/>
</dbReference>
<feature type="domain" description="HAMP" evidence="3">
    <location>
        <begin position="220"/>
        <end position="272"/>
    </location>
</feature>
<dbReference type="NCBIfam" id="TIGR00254">
    <property type="entry name" value="GGDEF"/>
    <property type="match status" value="1"/>
</dbReference>
<dbReference type="SMART" id="SM00267">
    <property type="entry name" value="GGDEF"/>
    <property type="match status" value="1"/>
</dbReference>
<dbReference type="CDD" id="cd01948">
    <property type="entry name" value="EAL"/>
    <property type="match status" value="1"/>
</dbReference>
<dbReference type="InterPro" id="IPR001633">
    <property type="entry name" value="EAL_dom"/>
</dbReference>
<dbReference type="SUPFAM" id="SSF55073">
    <property type="entry name" value="Nucleotide cyclase"/>
    <property type="match status" value="1"/>
</dbReference>
<keyword evidence="1" id="KW-0812">Transmembrane</keyword>
<evidence type="ECO:0000256" key="1">
    <source>
        <dbReference type="SAM" id="Phobius"/>
    </source>
</evidence>
<dbReference type="SUPFAM" id="SSF141868">
    <property type="entry name" value="EAL domain-like"/>
    <property type="match status" value="1"/>
</dbReference>
<dbReference type="PROSITE" id="PS50883">
    <property type="entry name" value="EAL"/>
    <property type="match status" value="1"/>
</dbReference>
<dbReference type="Pfam" id="PF00563">
    <property type="entry name" value="EAL"/>
    <property type="match status" value="1"/>
</dbReference>
<evidence type="ECO:0000259" key="3">
    <source>
        <dbReference type="PROSITE" id="PS50885"/>
    </source>
</evidence>
<dbReference type="SUPFAM" id="SSF158472">
    <property type="entry name" value="HAMP domain-like"/>
    <property type="match status" value="1"/>
</dbReference>
<dbReference type="RefSeq" id="WP_250196335.1">
    <property type="nucleotide sequence ID" value="NZ_CP097635.1"/>
</dbReference>
<evidence type="ECO:0000259" key="2">
    <source>
        <dbReference type="PROSITE" id="PS50883"/>
    </source>
</evidence>
<dbReference type="CDD" id="cd06225">
    <property type="entry name" value="HAMP"/>
    <property type="match status" value="1"/>
</dbReference>
<dbReference type="InterPro" id="IPR024478">
    <property type="entry name" value="HlyB_4HB_MCP"/>
</dbReference>
<keyword evidence="1" id="KW-1133">Transmembrane helix</keyword>
<dbReference type="InterPro" id="IPR029787">
    <property type="entry name" value="Nucleotide_cyclase"/>
</dbReference>
<dbReference type="Pfam" id="PF12729">
    <property type="entry name" value="4HB_MCP_1"/>
    <property type="match status" value="1"/>
</dbReference>
<reference evidence="5" key="1">
    <citation type="submission" date="2022-05" db="EMBL/GenBank/DDBJ databases">
        <title>An RpoN-dependent PEP-CTERM gene is involved in floc formation of an Aquincola tertiaricarbonis strain.</title>
        <authorList>
            <person name="Qiu D."/>
            <person name="Xia M."/>
        </authorList>
    </citation>
    <scope>NUCLEOTIDE SEQUENCE</scope>
    <source>
        <strain evidence="5">RN12</strain>
    </source>
</reference>
<proteinExistence type="predicted"/>
<dbReference type="PANTHER" id="PTHR33121">
    <property type="entry name" value="CYCLIC DI-GMP PHOSPHODIESTERASE PDEF"/>
    <property type="match status" value="1"/>
</dbReference>
<dbReference type="CDD" id="cd01949">
    <property type="entry name" value="GGDEF"/>
    <property type="match status" value="1"/>
</dbReference>
<organism evidence="5 6">
    <name type="scientific">Aquincola tertiaricarbonis</name>
    <dbReference type="NCBI Taxonomy" id="391953"/>
    <lineage>
        <taxon>Bacteria</taxon>
        <taxon>Pseudomonadati</taxon>
        <taxon>Pseudomonadota</taxon>
        <taxon>Betaproteobacteria</taxon>
        <taxon>Burkholderiales</taxon>
        <taxon>Sphaerotilaceae</taxon>
        <taxon>Aquincola</taxon>
    </lineage>
</organism>
<dbReference type="InterPro" id="IPR003660">
    <property type="entry name" value="HAMP_dom"/>
</dbReference>
<dbReference type="PANTHER" id="PTHR33121:SF79">
    <property type="entry name" value="CYCLIC DI-GMP PHOSPHODIESTERASE PDED-RELATED"/>
    <property type="match status" value="1"/>
</dbReference>
<dbReference type="Pfam" id="PF00672">
    <property type="entry name" value="HAMP"/>
    <property type="match status" value="1"/>
</dbReference>
<feature type="transmembrane region" description="Helical" evidence="1">
    <location>
        <begin position="17"/>
        <end position="41"/>
    </location>
</feature>
<feature type="domain" description="EAL" evidence="2">
    <location>
        <begin position="448"/>
        <end position="700"/>
    </location>
</feature>
<dbReference type="InterPro" id="IPR035919">
    <property type="entry name" value="EAL_sf"/>
</dbReference>
<dbReference type="PROSITE" id="PS50885">
    <property type="entry name" value="HAMP"/>
    <property type="match status" value="1"/>
</dbReference>
<dbReference type="Gene3D" id="6.10.340.10">
    <property type="match status" value="1"/>
</dbReference>
<dbReference type="Proteomes" id="UP001056201">
    <property type="component" value="Chromosome 1"/>
</dbReference>
<feature type="domain" description="GGDEF" evidence="4">
    <location>
        <begin position="308"/>
        <end position="442"/>
    </location>
</feature>